<evidence type="ECO:0000313" key="1">
    <source>
        <dbReference type="EMBL" id="KAK2146402.1"/>
    </source>
</evidence>
<organism evidence="1 2">
    <name type="scientific">Paralvinella palmiformis</name>
    <dbReference type="NCBI Taxonomy" id="53620"/>
    <lineage>
        <taxon>Eukaryota</taxon>
        <taxon>Metazoa</taxon>
        <taxon>Spiralia</taxon>
        <taxon>Lophotrochozoa</taxon>
        <taxon>Annelida</taxon>
        <taxon>Polychaeta</taxon>
        <taxon>Sedentaria</taxon>
        <taxon>Canalipalpata</taxon>
        <taxon>Terebellida</taxon>
        <taxon>Terebelliformia</taxon>
        <taxon>Alvinellidae</taxon>
        <taxon>Paralvinella</taxon>
    </lineage>
</organism>
<name>A0AAD9J596_9ANNE</name>
<sequence>MDGPSVNWSFYDKLEKEIKNECGMGPLNIGSCGLHVIHVAFQTGARETGGGLDGLLSSPYYLFKDTFARRDDFTDVTGCNKFSLKFGKHSYTKQINQLGPFLVHDIERLVKNLLERCVKPVALQKAFTAYDLLKLDLEKERVENKKIEVGFKAEGELKSLLSTKAISECQVFQFREECRQFVVKCVNKIIERSPLKYRLTRNMACLDPRLMVSDQEHSKSKCKRLLEELATLNRVDGDDVDMLVASYKELLHDVARCELKSRFKDFKVEDDRVDMLLYECIGRNKKFEKLWRVVRKVLLVSHGQASVERGCSLNRQTEKDNMSEGMIVALMQIIDYFVLVGGMLKVDITKELLSSASRYRYHQYLEEDERKKGQEAIQRKRFKTKWMI</sequence>
<comment type="caution">
    <text evidence="1">The sequence shown here is derived from an EMBL/GenBank/DDBJ whole genome shotgun (WGS) entry which is preliminary data.</text>
</comment>
<accession>A0AAD9J596</accession>
<dbReference type="AlphaFoldDB" id="A0AAD9J596"/>
<keyword evidence="2" id="KW-1185">Reference proteome</keyword>
<protein>
    <submittedName>
        <fullName evidence="1">Uncharacterized protein</fullName>
    </submittedName>
</protein>
<evidence type="ECO:0000313" key="2">
    <source>
        <dbReference type="Proteomes" id="UP001208570"/>
    </source>
</evidence>
<dbReference type="EMBL" id="JAODUP010000611">
    <property type="protein sequence ID" value="KAK2146402.1"/>
    <property type="molecule type" value="Genomic_DNA"/>
</dbReference>
<reference evidence="1" key="1">
    <citation type="journal article" date="2023" name="Mol. Biol. Evol.">
        <title>Third-Generation Sequencing Reveals the Adaptive Role of the Epigenome in Three Deep-Sea Polychaetes.</title>
        <authorList>
            <person name="Perez M."/>
            <person name="Aroh O."/>
            <person name="Sun Y."/>
            <person name="Lan Y."/>
            <person name="Juniper S.K."/>
            <person name="Young C.R."/>
            <person name="Angers B."/>
            <person name="Qian P.Y."/>
        </authorList>
    </citation>
    <scope>NUCLEOTIDE SEQUENCE</scope>
    <source>
        <strain evidence="1">P08H-3</strain>
    </source>
</reference>
<dbReference type="Proteomes" id="UP001208570">
    <property type="component" value="Unassembled WGS sequence"/>
</dbReference>
<gene>
    <name evidence="1" type="ORF">LSH36_611g03055</name>
</gene>
<proteinExistence type="predicted"/>